<gene>
    <name evidence="1" type="ORF">F2Q69_00059609</name>
</gene>
<comment type="caution">
    <text evidence="1">The sequence shown here is derived from an EMBL/GenBank/DDBJ whole genome shotgun (WGS) entry which is preliminary data.</text>
</comment>
<evidence type="ECO:0000313" key="2">
    <source>
        <dbReference type="Proteomes" id="UP000712600"/>
    </source>
</evidence>
<dbReference type="EMBL" id="QGKX02000095">
    <property type="protein sequence ID" value="KAF3572766.1"/>
    <property type="molecule type" value="Genomic_DNA"/>
</dbReference>
<accession>A0A8S9RJB2</accession>
<name>A0A8S9RJB2_BRACR</name>
<sequence>MKRCIIVRDSRGGRRCDGGGAEIKEEEEMRRGEWDELAVMDPAETMNLQI</sequence>
<organism evidence="1 2">
    <name type="scientific">Brassica cretica</name>
    <name type="common">Mustard</name>
    <dbReference type="NCBI Taxonomy" id="69181"/>
    <lineage>
        <taxon>Eukaryota</taxon>
        <taxon>Viridiplantae</taxon>
        <taxon>Streptophyta</taxon>
        <taxon>Embryophyta</taxon>
        <taxon>Tracheophyta</taxon>
        <taxon>Spermatophyta</taxon>
        <taxon>Magnoliopsida</taxon>
        <taxon>eudicotyledons</taxon>
        <taxon>Gunneridae</taxon>
        <taxon>Pentapetalae</taxon>
        <taxon>rosids</taxon>
        <taxon>malvids</taxon>
        <taxon>Brassicales</taxon>
        <taxon>Brassicaceae</taxon>
        <taxon>Brassiceae</taxon>
        <taxon>Brassica</taxon>
    </lineage>
</organism>
<protein>
    <submittedName>
        <fullName evidence="1">Uncharacterized protein</fullName>
    </submittedName>
</protein>
<dbReference type="Proteomes" id="UP000712600">
    <property type="component" value="Unassembled WGS sequence"/>
</dbReference>
<reference evidence="1" key="1">
    <citation type="submission" date="2019-12" db="EMBL/GenBank/DDBJ databases">
        <title>Genome sequencing and annotation of Brassica cretica.</title>
        <authorList>
            <person name="Studholme D.J."/>
            <person name="Sarris P."/>
        </authorList>
    </citation>
    <scope>NUCLEOTIDE SEQUENCE</scope>
    <source>
        <strain evidence="1">PFS-109/04</strain>
        <tissue evidence="1">Leaf</tissue>
    </source>
</reference>
<evidence type="ECO:0000313" key="1">
    <source>
        <dbReference type="EMBL" id="KAF3572766.1"/>
    </source>
</evidence>
<dbReference type="AlphaFoldDB" id="A0A8S9RJB2"/>
<proteinExistence type="predicted"/>